<dbReference type="InterPro" id="IPR016102">
    <property type="entry name" value="Succinyl-CoA_synth-like"/>
</dbReference>
<keyword evidence="1" id="KW-0436">Ligase</keyword>
<proteinExistence type="predicted"/>
<evidence type="ECO:0000256" key="1">
    <source>
        <dbReference type="ARBA" id="ARBA00022598"/>
    </source>
</evidence>
<dbReference type="PANTHER" id="PTHR43334:SF2">
    <property type="entry name" value="ACETATE--COA LIGASE [ADP-FORMING]"/>
    <property type="match status" value="1"/>
</dbReference>
<dbReference type="Pfam" id="PF13380">
    <property type="entry name" value="CoA_binding_2"/>
    <property type="match status" value="1"/>
</dbReference>
<dbReference type="Pfam" id="PF19045">
    <property type="entry name" value="Ligase_CoA_2"/>
    <property type="match status" value="1"/>
</dbReference>
<evidence type="ECO:0000256" key="3">
    <source>
        <dbReference type="ARBA" id="ARBA00022840"/>
    </source>
</evidence>
<dbReference type="Pfam" id="PF13607">
    <property type="entry name" value="Succ_CoA_lig"/>
    <property type="match status" value="1"/>
</dbReference>
<evidence type="ECO:0000259" key="4">
    <source>
        <dbReference type="SMART" id="SM00881"/>
    </source>
</evidence>
<organism evidence="5 6">
    <name type="scientific">miscellaneous Crenarchaeota group-15 archaeon DG-45</name>
    <dbReference type="NCBI Taxonomy" id="1685127"/>
    <lineage>
        <taxon>Archaea</taxon>
        <taxon>Candidatus Bathyarchaeota</taxon>
        <taxon>MCG-15</taxon>
    </lineage>
</organism>
<evidence type="ECO:0000256" key="2">
    <source>
        <dbReference type="ARBA" id="ARBA00022741"/>
    </source>
</evidence>
<name>A0A0M0BNJ9_9ARCH</name>
<evidence type="ECO:0000313" key="6">
    <source>
        <dbReference type="Proteomes" id="UP000037210"/>
    </source>
</evidence>
<accession>A0A0M0BNJ9</accession>
<dbReference type="GO" id="GO:0043758">
    <property type="term" value="F:acetate-CoA ligase (ADP-forming) activity"/>
    <property type="evidence" value="ECO:0007669"/>
    <property type="project" value="InterPro"/>
</dbReference>
<dbReference type="SUPFAM" id="SSF52210">
    <property type="entry name" value="Succinyl-CoA synthetase domains"/>
    <property type="match status" value="2"/>
</dbReference>
<dbReference type="SUPFAM" id="SSF51735">
    <property type="entry name" value="NAD(P)-binding Rossmann-fold domains"/>
    <property type="match status" value="1"/>
</dbReference>
<dbReference type="Gene3D" id="3.40.50.261">
    <property type="entry name" value="Succinyl-CoA synthetase domains"/>
    <property type="match status" value="2"/>
</dbReference>
<dbReference type="InterPro" id="IPR003781">
    <property type="entry name" value="CoA-bd"/>
</dbReference>
<keyword evidence="3" id="KW-0067">ATP-binding</keyword>
<reference evidence="5 6" key="1">
    <citation type="submission" date="2015-06" db="EMBL/GenBank/DDBJ databases">
        <title>New insights into the roles of widespread benthic archaea in carbon and nitrogen cycling.</title>
        <authorList>
            <person name="Lazar C.S."/>
            <person name="Baker B.J."/>
            <person name="Seitz K.W."/>
            <person name="Hyde A.S."/>
            <person name="Dick G.J."/>
            <person name="Hinrichs K.-U."/>
            <person name="Teske A.P."/>
        </authorList>
    </citation>
    <scope>NUCLEOTIDE SEQUENCE [LARGE SCALE GENOMIC DNA]</scope>
    <source>
        <strain evidence="5">DG-45</strain>
    </source>
</reference>
<dbReference type="InterPro" id="IPR036291">
    <property type="entry name" value="NAD(P)-bd_dom_sf"/>
</dbReference>
<gene>
    <name evidence="5" type="ORF">AC482_04585</name>
</gene>
<evidence type="ECO:0000313" key="5">
    <source>
        <dbReference type="EMBL" id="KON30123.1"/>
    </source>
</evidence>
<dbReference type="InterPro" id="IPR051538">
    <property type="entry name" value="Acyl-CoA_Synth/Transferase"/>
</dbReference>
<comment type="caution">
    <text evidence="5">The sequence shown here is derived from an EMBL/GenBank/DDBJ whole genome shotgun (WGS) entry which is preliminary data.</text>
</comment>
<dbReference type="SMART" id="SM00881">
    <property type="entry name" value="CoA_binding"/>
    <property type="match status" value="1"/>
</dbReference>
<dbReference type="PANTHER" id="PTHR43334">
    <property type="entry name" value="ACETATE--COA LIGASE [ADP-FORMING]"/>
    <property type="match status" value="1"/>
</dbReference>
<dbReference type="EMBL" id="LFWZ01000040">
    <property type="protein sequence ID" value="KON30123.1"/>
    <property type="molecule type" value="Genomic_DNA"/>
</dbReference>
<dbReference type="AlphaFoldDB" id="A0A0M0BNJ9"/>
<sequence length="474" mass="51126">MEARDALDRILMPKSVAVVGASRDPFKWGNMLLSSVVKGGFEGKIYPVNPNEEEILGLRCFPSVRAIPGGVDMAIVVVPAGVVPSVIADLAEKGVRGAVVITSGFGESGDEGRRLVRQMKENAGGRVRFVGPNCMGVCSSPAKLSALMIPFLHEDGEVAFISQSGGYGLQLYLRASAVGVGVCKFVSSGNEDDITGVDYLRYFADDPAVKLICMYIEGLKRGREWYEAAREATRRKPIVAIKVGTTEEGERTAASHTGALSGSDRVYDAAFRQAGVIRARDAGEMFDYAKGLLYAPLPRGDRVGIVSNSGGIAVETADALVGNGMRVPALTEKAQELILNLIPAFGSPRNPVDLTASLNMNSFLRVPDIVLSQGNIDGLVTVGLGTSIMRTMFPDVPSEDLMGVHRWINDQLIAVYRKHEKPVIVVNPAADIEPEAAEIMEEARIPVYATPQRAADVMAVLHRRRLYLERRRGD</sequence>
<dbReference type="InterPro" id="IPR043938">
    <property type="entry name" value="Ligase_CoA_dom"/>
</dbReference>
<dbReference type="GO" id="GO:0005524">
    <property type="term" value="F:ATP binding"/>
    <property type="evidence" value="ECO:0007669"/>
    <property type="project" value="UniProtKB-KW"/>
</dbReference>
<feature type="domain" description="CoA-binding" evidence="4">
    <location>
        <begin position="10"/>
        <end position="105"/>
    </location>
</feature>
<dbReference type="Gene3D" id="3.40.50.720">
    <property type="entry name" value="NAD(P)-binding Rossmann-like Domain"/>
    <property type="match status" value="1"/>
</dbReference>
<keyword evidence="2" id="KW-0547">Nucleotide-binding</keyword>
<dbReference type="Proteomes" id="UP000037210">
    <property type="component" value="Unassembled WGS sequence"/>
</dbReference>
<dbReference type="PATRIC" id="fig|1685127.3.peg.1237"/>
<dbReference type="InterPro" id="IPR032875">
    <property type="entry name" value="Succ_CoA_lig_flav_dom"/>
</dbReference>
<protein>
    <recommendedName>
        <fullName evidence="4">CoA-binding domain-containing protein</fullName>
    </recommendedName>
</protein>